<feature type="domain" description="RNA polymerase sigma factor 54 DNA-binding" evidence="9">
    <location>
        <begin position="261"/>
        <end position="419"/>
    </location>
</feature>
<feature type="domain" description="RNA polymerase sigma factor 54 core-binding" evidence="10">
    <location>
        <begin position="66"/>
        <end position="246"/>
    </location>
</feature>
<dbReference type="InterPro" id="IPR010982">
    <property type="entry name" value="Lambda_DNA-bd_dom_sf"/>
</dbReference>
<dbReference type="Gene3D" id="1.10.260.40">
    <property type="entry name" value="lambda repressor-like DNA-binding domains"/>
    <property type="match status" value="1"/>
</dbReference>
<evidence type="ECO:0000313" key="12">
    <source>
        <dbReference type="Proteomes" id="UP000593972"/>
    </source>
</evidence>
<dbReference type="InterPro" id="IPR007046">
    <property type="entry name" value="RNA_pol_sigma_54_core-bd"/>
</dbReference>
<dbReference type="PROSITE" id="PS00718">
    <property type="entry name" value="SIGMA54_2"/>
    <property type="match status" value="1"/>
</dbReference>
<dbReference type="InterPro" id="IPR038709">
    <property type="entry name" value="RpoN_core-bd_sf"/>
</dbReference>
<dbReference type="EMBL" id="CP050500">
    <property type="protein sequence ID" value="QOP56522.1"/>
    <property type="molecule type" value="Genomic_DNA"/>
</dbReference>
<dbReference type="Proteomes" id="UP000593972">
    <property type="component" value="Chromosome"/>
</dbReference>
<dbReference type="NCBIfam" id="TIGR02395">
    <property type="entry name" value="rpoN_sigma"/>
    <property type="match status" value="1"/>
</dbReference>
<dbReference type="PRINTS" id="PR00045">
    <property type="entry name" value="SIGMA54FCT"/>
</dbReference>
<dbReference type="PROSITE" id="PS00717">
    <property type="entry name" value="SIGMA54_1"/>
    <property type="match status" value="1"/>
</dbReference>
<dbReference type="GO" id="GO:0000428">
    <property type="term" value="C:DNA-directed RNA polymerase complex"/>
    <property type="evidence" value="ECO:0007669"/>
    <property type="project" value="UniProtKB-KW"/>
</dbReference>
<dbReference type="PIRSF" id="PIRSF000774">
    <property type="entry name" value="RpoN"/>
    <property type="match status" value="1"/>
</dbReference>
<keyword evidence="6" id="KW-0731">Sigma factor</keyword>
<dbReference type="Pfam" id="PF04552">
    <property type="entry name" value="Sigma54_DBD"/>
    <property type="match status" value="1"/>
</dbReference>
<evidence type="ECO:0000256" key="1">
    <source>
        <dbReference type="ARBA" id="ARBA00008798"/>
    </source>
</evidence>
<proteinExistence type="inferred from homology"/>
<gene>
    <name evidence="11" type="primary">rpoN</name>
    <name evidence="11" type="ORF">HCJ88_12470</name>
</gene>
<dbReference type="GO" id="GO:0003677">
    <property type="term" value="F:DNA binding"/>
    <property type="evidence" value="ECO:0007669"/>
    <property type="project" value="UniProtKB-KW"/>
</dbReference>
<dbReference type="Pfam" id="PF00309">
    <property type="entry name" value="Sigma54_AID"/>
    <property type="match status" value="1"/>
</dbReference>
<comment type="similarity">
    <text evidence="1">Belongs to the sigma-54 factor family.</text>
</comment>
<keyword evidence="3" id="KW-0808">Transferase</keyword>
<evidence type="ECO:0000313" key="11">
    <source>
        <dbReference type="EMBL" id="QOP56522.1"/>
    </source>
</evidence>
<dbReference type="Pfam" id="PF04963">
    <property type="entry name" value="Sigma54_CBD"/>
    <property type="match status" value="1"/>
</dbReference>
<name>A0ABD7BVF7_LACPA</name>
<dbReference type="PROSITE" id="PS50044">
    <property type="entry name" value="SIGMA54_3"/>
    <property type="match status" value="1"/>
</dbReference>
<dbReference type="PANTHER" id="PTHR32248">
    <property type="entry name" value="RNA POLYMERASE SIGMA-54 FACTOR"/>
    <property type="match status" value="1"/>
</dbReference>
<keyword evidence="4" id="KW-0548">Nucleotidyltransferase</keyword>
<evidence type="ECO:0000256" key="5">
    <source>
        <dbReference type="ARBA" id="ARBA00023015"/>
    </source>
</evidence>
<keyword evidence="8" id="KW-0804">Transcription</keyword>
<protein>
    <submittedName>
        <fullName evidence="11">RNA polymerase factor sigma-54</fullName>
    </submittedName>
</protein>
<keyword evidence="5" id="KW-0805">Transcription regulation</keyword>
<sequence>MALEQTLGQKQRLLLSQSMQQSLEILQRDGVGLHDYLQEASLSNPLFEVPDTASTAVDNFAGVAETHGPDLYEYLLGQVELRYADRPLRNVVVDLIHGLDKGGFLKIDAEKYCRDHHITRVVFDDALTILQSLDPMGVGARTIQEALLLQAAAEPDCPPLVMSILQKHYLDFLHNDEHRILVATGATVDDYARAKKFISTFTTRPGAPFESGETQYRVPDLRVRPDGSGLKLYLTKFGKPQLVFNESEFNDLKMQVDADLQQYLREKVSDYQALAHGVKRREETILAIAKLVVTRQWSYLNGDKAFIKPLILRDVANELNVSESTVSRAINGEYIDSPRGVIAMDSLLTKRGSLHNEDGVDNEATASIRKIVASEDKHKPLSDQKIADALDTEFGITISRRTVAKYRSIAGIPDKKLRRK</sequence>
<evidence type="ECO:0000256" key="6">
    <source>
        <dbReference type="ARBA" id="ARBA00023082"/>
    </source>
</evidence>
<reference evidence="11 12" key="1">
    <citation type="submission" date="2020-03" db="EMBL/GenBank/DDBJ databases">
        <title>Complete genome sequence of Lactobacillus paracasei strain NFFJ04, isolated from animal feed.</title>
        <authorList>
            <person name="Jung J.Y."/>
        </authorList>
    </citation>
    <scope>NUCLEOTIDE SEQUENCE [LARGE SCALE GENOMIC DNA]</scope>
    <source>
        <strain evidence="11 12">NFFJ04</strain>
    </source>
</reference>
<dbReference type="InterPro" id="IPR000394">
    <property type="entry name" value="RNA_pol_sigma_54"/>
</dbReference>
<accession>A0ABD7BVF7</accession>
<evidence type="ECO:0000256" key="4">
    <source>
        <dbReference type="ARBA" id="ARBA00022695"/>
    </source>
</evidence>
<dbReference type="GO" id="GO:0016987">
    <property type="term" value="F:sigma factor activity"/>
    <property type="evidence" value="ECO:0007669"/>
    <property type="project" value="UniProtKB-KW"/>
</dbReference>
<dbReference type="Gene3D" id="1.10.10.60">
    <property type="entry name" value="Homeodomain-like"/>
    <property type="match status" value="1"/>
</dbReference>
<evidence type="ECO:0000259" key="10">
    <source>
        <dbReference type="Pfam" id="PF04963"/>
    </source>
</evidence>
<dbReference type="InterPro" id="IPR007634">
    <property type="entry name" value="RNA_pol_sigma_54_DNA-bd"/>
</dbReference>
<keyword evidence="7" id="KW-0238">DNA-binding</keyword>
<dbReference type="AlphaFoldDB" id="A0ABD7BVF7"/>
<organism evidence="11 12">
    <name type="scientific">Lacticaseibacillus paracasei</name>
    <name type="common">Lactobacillus paracasei</name>
    <dbReference type="NCBI Taxonomy" id="1597"/>
    <lineage>
        <taxon>Bacteria</taxon>
        <taxon>Bacillati</taxon>
        <taxon>Bacillota</taxon>
        <taxon>Bacilli</taxon>
        <taxon>Lactobacillales</taxon>
        <taxon>Lactobacillaceae</taxon>
        <taxon>Lacticaseibacillus</taxon>
    </lineage>
</organism>
<dbReference type="GO" id="GO:0016779">
    <property type="term" value="F:nucleotidyltransferase activity"/>
    <property type="evidence" value="ECO:0007669"/>
    <property type="project" value="UniProtKB-KW"/>
</dbReference>
<evidence type="ECO:0000256" key="3">
    <source>
        <dbReference type="ARBA" id="ARBA00022679"/>
    </source>
</evidence>
<dbReference type="RefSeq" id="WP_193137174.1">
    <property type="nucleotide sequence ID" value="NZ_CP050500.1"/>
</dbReference>
<dbReference type="PANTHER" id="PTHR32248:SF4">
    <property type="entry name" value="RNA POLYMERASE SIGMA-54 FACTOR"/>
    <property type="match status" value="1"/>
</dbReference>
<evidence type="ECO:0000256" key="8">
    <source>
        <dbReference type="ARBA" id="ARBA00023163"/>
    </source>
</evidence>
<evidence type="ECO:0000256" key="7">
    <source>
        <dbReference type="ARBA" id="ARBA00023125"/>
    </source>
</evidence>
<keyword evidence="2" id="KW-0240">DNA-directed RNA polymerase</keyword>
<dbReference type="Gene3D" id="1.10.10.1330">
    <property type="entry name" value="RNA polymerase sigma-54 factor, core-binding domain"/>
    <property type="match status" value="1"/>
</dbReference>
<evidence type="ECO:0000259" key="9">
    <source>
        <dbReference type="Pfam" id="PF04552"/>
    </source>
</evidence>
<evidence type="ECO:0000256" key="2">
    <source>
        <dbReference type="ARBA" id="ARBA00022478"/>
    </source>
</evidence>